<proteinExistence type="predicted"/>
<comment type="caution">
    <text evidence="2">The sequence shown here is derived from an EMBL/GenBank/DDBJ whole genome shotgun (WGS) entry which is preliminary data.</text>
</comment>
<sequence length="129" mass="14008">MFDQFTWTHIPALFVATATTFGGLLPFFSAKRAIEGFGLPKRFAVSKEAQPIMVFCSARITTIGAIMFAFYFQDKFAEVDTVMLVLGAYVGGVDGYVCWREGARKKGVERALSGAAIAAWGWFGMTAGA</sequence>
<feature type="transmembrane region" description="Helical" evidence="1">
    <location>
        <begin position="79"/>
        <end position="99"/>
    </location>
</feature>
<dbReference type="AlphaFoldDB" id="A0A7C8IAT4"/>
<dbReference type="InterPro" id="IPR025363">
    <property type="entry name" value="DUF4267"/>
</dbReference>
<accession>A0A7C8IAT4</accession>
<reference evidence="2 3" key="1">
    <citation type="submission" date="2020-01" db="EMBL/GenBank/DDBJ databases">
        <authorList>
            <consortium name="DOE Joint Genome Institute"/>
            <person name="Haridas S."/>
            <person name="Albert R."/>
            <person name="Binder M."/>
            <person name="Bloem J."/>
            <person name="Labutti K."/>
            <person name="Salamov A."/>
            <person name="Andreopoulos B."/>
            <person name="Baker S.E."/>
            <person name="Barry K."/>
            <person name="Bills G."/>
            <person name="Bluhm B.H."/>
            <person name="Cannon C."/>
            <person name="Castanera R."/>
            <person name="Culley D.E."/>
            <person name="Daum C."/>
            <person name="Ezra D."/>
            <person name="Gonzalez J.B."/>
            <person name="Henrissat B."/>
            <person name="Kuo A."/>
            <person name="Liang C."/>
            <person name="Lipzen A."/>
            <person name="Lutzoni F."/>
            <person name="Magnuson J."/>
            <person name="Mondo S."/>
            <person name="Nolan M."/>
            <person name="Ohm R."/>
            <person name="Pangilinan J."/>
            <person name="Park H.-J.H."/>
            <person name="Ramirez L."/>
            <person name="Alfaro M."/>
            <person name="Sun H."/>
            <person name="Tritt A."/>
            <person name="Yoshinaga Y."/>
            <person name="Zwiers L.-H.L."/>
            <person name="Turgeon B.G."/>
            <person name="Goodwin S.B."/>
            <person name="Spatafora J.W."/>
            <person name="Crous P.W."/>
            <person name="Grigoriev I.V."/>
        </authorList>
    </citation>
    <scope>NUCLEOTIDE SEQUENCE [LARGE SCALE GENOMIC DNA]</scope>
    <source>
        <strain evidence="2 3">CBS 611.86</strain>
    </source>
</reference>
<feature type="transmembrane region" description="Helical" evidence="1">
    <location>
        <begin position="12"/>
        <end position="30"/>
    </location>
</feature>
<keyword evidence="1" id="KW-1133">Transmembrane helix</keyword>
<dbReference type="OrthoDB" id="2989864at2759"/>
<evidence type="ECO:0000313" key="3">
    <source>
        <dbReference type="Proteomes" id="UP000481861"/>
    </source>
</evidence>
<keyword evidence="3" id="KW-1185">Reference proteome</keyword>
<protein>
    <submittedName>
        <fullName evidence="2">Uncharacterized protein</fullName>
    </submittedName>
</protein>
<organism evidence="2 3">
    <name type="scientific">Massariosphaeria phaeospora</name>
    <dbReference type="NCBI Taxonomy" id="100035"/>
    <lineage>
        <taxon>Eukaryota</taxon>
        <taxon>Fungi</taxon>
        <taxon>Dikarya</taxon>
        <taxon>Ascomycota</taxon>
        <taxon>Pezizomycotina</taxon>
        <taxon>Dothideomycetes</taxon>
        <taxon>Pleosporomycetidae</taxon>
        <taxon>Pleosporales</taxon>
        <taxon>Pleosporales incertae sedis</taxon>
        <taxon>Massariosphaeria</taxon>
    </lineage>
</organism>
<dbReference type="Pfam" id="PF14087">
    <property type="entry name" value="DUF4267"/>
    <property type="match status" value="1"/>
</dbReference>
<keyword evidence="1" id="KW-0812">Transmembrane</keyword>
<feature type="transmembrane region" description="Helical" evidence="1">
    <location>
        <begin position="51"/>
        <end position="73"/>
    </location>
</feature>
<gene>
    <name evidence="2" type="ORF">BDV95DRAFT_486310</name>
</gene>
<dbReference type="EMBL" id="JAADJZ010000005">
    <property type="protein sequence ID" value="KAF2874768.1"/>
    <property type="molecule type" value="Genomic_DNA"/>
</dbReference>
<feature type="transmembrane region" description="Helical" evidence="1">
    <location>
        <begin position="111"/>
        <end position="128"/>
    </location>
</feature>
<keyword evidence="1" id="KW-0472">Membrane</keyword>
<name>A0A7C8IAT4_9PLEO</name>
<evidence type="ECO:0000313" key="2">
    <source>
        <dbReference type="EMBL" id="KAF2874768.1"/>
    </source>
</evidence>
<dbReference type="Proteomes" id="UP000481861">
    <property type="component" value="Unassembled WGS sequence"/>
</dbReference>
<evidence type="ECO:0000256" key="1">
    <source>
        <dbReference type="SAM" id="Phobius"/>
    </source>
</evidence>